<comment type="caution">
    <text evidence="2">The sequence shown here is derived from an EMBL/GenBank/DDBJ whole genome shotgun (WGS) entry which is preliminary data.</text>
</comment>
<dbReference type="Proteomes" id="UP000639772">
    <property type="component" value="Chromosome 11"/>
</dbReference>
<dbReference type="EMBL" id="JADCNM010000011">
    <property type="protein sequence ID" value="KAG0462858.1"/>
    <property type="molecule type" value="Genomic_DNA"/>
</dbReference>
<feature type="region of interest" description="Disordered" evidence="1">
    <location>
        <begin position="1"/>
        <end position="20"/>
    </location>
</feature>
<accession>A0A835Q5E2</accession>
<protein>
    <submittedName>
        <fullName evidence="2">Uncharacterized protein</fullName>
    </submittedName>
</protein>
<evidence type="ECO:0000313" key="3">
    <source>
        <dbReference type="Proteomes" id="UP000639772"/>
    </source>
</evidence>
<sequence length="109" mass="12307">METNRGTLSTKSRGQIVTPKKDKETGTLVPYGVREIKSSQIEKKIARINHSFGIQQKRVMSALYTSISNIFFGHSFSFSFINVLSEPFLEQLQEIPKIITKSNSIPMIS</sequence>
<gene>
    <name evidence="2" type="ORF">HPP92_021334</name>
</gene>
<organism evidence="2 3">
    <name type="scientific">Vanilla planifolia</name>
    <name type="common">Vanilla</name>
    <dbReference type="NCBI Taxonomy" id="51239"/>
    <lineage>
        <taxon>Eukaryota</taxon>
        <taxon>Viridiplantae</taxon>
        <taxon>Streptophyta</taxon>
        <taxon>Embryophyta</taxon>
        <taxon>Tracheophyta</taxon>
        <taxon>Spermatophyta</taxon>
        <taxon>Magnoliopsida</taxon>
        <taxon>Liliopsida</taxon>
        <taxon>Asparagales</taxon>
        <taxon>Orchidaceae</taxon>
        <taxon>Vanilloideae</taxon>
        <taxon>Vanilleae</taxon>
        <taxon>Vanilla</taxon>
    </lineage>
</organism>
<evidence type="ECO:0000256" key="1">
    <source>
        <dbReference type="SAM" id="MobiDB-lite"/>
    </source>
</evidence>
<feature type="compositionally biased region" description="Polar residues" evidence="1">
    <location>
        <begin position="1"/>
        <end position="15"/>
    </location>
</feature>
<evidence type="ECO:0000313" key="2">
    <source>
        <dbReference type="EMBL" id="KAG0462858.1"/>
    </source>
</evidence>
<proteinExistence type="predicted"/>
<name>A0A835Q5E2_VANPL</name>
<reference evidence="2 3" key="1">
    <citation type="journal article" date="2020" name="Nat. Food">
        <title>A phased Vanilla planifolia genome enables genetic improvement of flavour and production.</title>
        <authorList>
            <person name="Hasing T."/>
            <person name="Tang H."/>
            <person name="Brym M."/>
            <person name="Khazi F."/>
            <person name="Huang T."/>
            <person name="Chambers A.H."/>
        </authorList>
    </citation>
    <scope>NUCLEOTIDE SEQUENCE [LARGE SCALE GENOMIC DNA]</scope>
    <source>
        <tissue evidence="2">Leaf</tissue>
    </source>
</reference>
<dbReference type="AlphaFoldDB" id="A0A835Q5E2"/>